<feature type="non-terminal residue" evidence="1">
    <location>
        <position position="1"/>
    </location>
</feature>
<dbReference type="AlphaFoldDB" id="A0A9N9D643"/>
<organism evidence="1 2">
    <name type="scientific">Ambispora leptoticha</name>
    <dbReference type="NCBI Taxonomy" id="144679"/>
    <lineage>
        <taxon>Eukaryota</taxon>
        <taxon>Fungi</taxon>
        <taxon>Fungi incertae sedis</taxon>
        <taxon>Mucoromycota</taxon>
        <taxon>Glomeromycotina</taxon>
        <taxon>Glomeromycetes</taxon>
        <taxon>Archaeosporales</taxon>
        <taxon>Ambisporaceae</taxon>
        <taxon>Ambispora</taxon>
    </lineage>
</organism>
<protein>
    <submittedName>
        <fullName evidence="1">1814_t:CDS:1</fullName>
    </submittedName>
</protein>
<gene>
    <name evidence="1" type="ORF">ALEPTO_LOCUS9095</name>
</gene>
<proteinExistence type="predicted"/>
<sequence length="82" mass="9955">REMGRMEKLTQFDDNDIPISSKEEWVPEEKHEWKMEPHGWIPSFNEYSNGKINIYRLLMMDRIAWLSWKDEDNDPDKDDAII</sequence>
<accession>A0A9N9D643</accession>
<dbReference type="Proteomes" id="UP000789508">
    <property type="component" value="Unassembled WGS sequence"/>
</dbReference>
<reference evidence="1" key="1">
    <citation type="submission" date="2021-06" db="EMBL/GenBank/DDBJ databases">
        <authorList>
            <person name="Kallberg Y."/>
            <person name="Tangrot J."/>
            <person name="Rosling A."/>
        </authorList>
    </citation>
    <scope>NUCLEOTIDE SEQUENCE</scope>
    <source>
        <strain evidence="1">FL130A</strain>
    </source>
</reference>
<evidence type="ECO:0000313" key="2">
    <source>
        <dbReference type="Proteomes" id="UP000789508"/>
    </source>
</evidence>
<evidence type="ECO:0000313" key="1">
    <source>
        <dbReference type="EMBL" id="CAG8624210.1"/>
    </source>
</evidence>
<keyword evidence="2" id="KW-1185">Reference proteome</keyword>
<comment type="caution">
    <text evidence="1">The sequence shown here is derived from an EMBL/GenBank/DDBJ whole genome shotgun (WGS) entry which is preliminary data.</text>
</comment>
<name>A0A9N9D643_9GLOM</name>
<dbReference type="EMBL" id="CAJVPS010006336">
    <property type="protein sequence ID" value="CAG8624210.1"/>
    <property type="molecule type" value="Genomic_DNA"/>
</dbReference>